<evidence type="ECO:0000259" key="1">
    <source>
        <dbReference type="Pfam" id="PF13577"/>
    </source>
</evidence>
<proteinExistence type="predicted"/>
<protein>
    <submittedName>
        <fullName evidence="2">SnoaL-like protein</fullName>
    </submittedName>
</protein>
<feature type="domain" description="SnoaL-like" evidence="1">
    <location>
        <begin position="5"/>
        <end position="134"/>
    </location>
</feature>
<organism evidence="2 3">
    <name type="scientific">Panacagrimonas perspica</name>
    <dbReference type="NCBI Taxonomy" id="381431"/>
    <lineage>
        <taxon>Bacteria</taxon>
        <taxon>Pseudomonadati</taxon>
        <taxon>Pseudomonadota</taxon>
        <taxon>Gammaproteobacteria</taxon>
        <taxon>Nevskiales</taxon>
        <taxon>Nevskiaceae</taxon>
        <taxon>Panacagrimonas</taxon>
    </lineage>
</organism>
<comment type="caution">
    <text evidence="2">The sequence shown here is derived from an EMBL/GenBank/DDBJ whole genome shotgun (WGS) entry which is preliminary data.</text>
</comment>
<evidence type="ECO:0000313" key="2">
    <source>
        <dbReference type="EMBL" id="TDU26385.1"/>
    </source>
</evidence>
<dbReference type="Proteomes" id="UP000295341">
    <property type="component" value="Unassembled WGS sequence"/>
</dbReference>
<dbReference type="AlphaFoldDB" id="A0A4S3K223"/>
<dbReference type="InterPro" id="IPR037401">
    <property type="entry name" value="SnoaL-like"/>
</dbReference>
<name>A0A4S3K223_9GAMM</name>
<dbReference type="RefSeq" id="WP_162851275.1">
    <property type="nucleotide sequence ID" value="NZ_MWIN01000019.1"/>
</dbReference>
<dbReference type="InterPro" id="IPR032710">
    <property type="entry name" value="NTF2-like_dom_sf"/>
</dbReference>
<dbReference type="EMBL" id="SOBT01000010">
    <property type="protein sequence ID" value="TDU26385.1"/>
    <property type="molecule type" value="Genomic_DNA"/>
</dbReference>
<evidence type="ECO:0000313" key="3">
    <source>
        <dbReference type="Proteomes" id="UP000295341"/>
    </source>
</evidence>
<dbReference type="Gene3D" id="3.10.450.50">
    <property type="match status" value="1"/>
</dbReference>
<accession>A0A4S3K223</accession>
<sequence>MSNVRTEDTLAITRTIQLVARAYDHKRHRELLPTLYVEKARQHYWLLGHFIDFSFPEGIDRLVHYHERCWATQHLVAPPTIAFEGSDLARVESPVHAVHVQIHHDGRRTNWLLGGYYLDVMLRQPDGSWLIREREAHVTYESGEFVEEVRLFPVLADYRTPL</sequence>
<dbReference type="Pfam" id="PF13577">
    <property type="entry name" value="SnoaL_4"/>
    <property type="match status" value="1"/>
</dbReference>
<reference evidence="2 3" key="1">
    <citation type="submission" date="2019-03" db="EMBL/GenBank/DDBJ databases">
        <title>Genomic Encyclopedia of Type Strains, Phase IV (KMG-IV): sequencing the most valuable type-strain genomes for metagenomic binning, comparative biology and taxonomic classification.</title>
        <authorList>
            <person name="Goeker M."/>
        </authorList>
    </citation>
    <scope>NUCLEOTIDE SEQUENCE [LARGE SCALE GENOMIC DNA]</scope>
    <source>
        <strain evidence="2 3">DSM 26377</strain>
    </source>
</reference>
<gene>
    <name evidence="2" type="ORF">DFR24_3408</name>
</gene>
<dbReference type="SUPFAM" id="SSF54427">
    <property type="entry name" value="NTF2-like"/>
    <property type="match status" value="1"/>
</dbReference>
<keyword evidence="3" id="KW-1185">Reference proteome</keyword>